<accession>A0A840E2E9</accession>
<dbReference type="CDD" id="cd19608">
    <property type="entry name" value="GH113_mannanase-like"/>
    <property type="match status" value="1"/>
</dbReference>
<comment type="caution">
    <text evidence="1">The sequence shown here is derived from an EMBL/GenBank/DDBJ whole genome shotgun (WGS) entry which is preliminary data.</text>
</comment>
<dbReference type="PROSITE" id="PS51257">
    <property type="entry name" value="PROKAR_LIPOPROTEIN"/>
    <property type="match status" value="1"/>
</dbReference>
<organism evidence="1 2">
    <name type="scientific">Neolewinella aquimaris</name>
    <dbReference type="NCBI Taxonomy" id="1835722"/>
    <lineage>
        <taxon>Bacteria</taxon>
        <taxon>Pseudomonadati</taxon>
        <taxon>Bacteroidota</taxon>
        <taxon>Saprospiria</taxon>
        <taxon>Saprospirales</taxon>
        <taxon>Lewinellaceae</taxon>
        <taxon>Neolewinella</taxon>
    </lineage>
</organism>
<dbReference type="SUPFAM" id="SSF51445">
    <property type="entry name" value="(Trans)glycosidases"/>
    <property type="match status" value="1"/>
</dbReference>
<gene>
    <name evidence="1" type="ORF">GGR28_000734</name>
</gene>
<dbReference type="RefSeq" id="WP_183494356.1">
    <property type="nucleotide sequence ID" value="NZ_JACIFF010000001.1"/>
</dbReference>
<protein>
    <recommendedName>
        <fullName evidence="3">Asl1-like glycosyl hydrolase catalytic domain-containing protein</fullName>
    </recommendedName>
</protein>
<dbReference type="Proteomes" id="UP000576209">
    <property type="component" value="Unassembled WGS sequence"/>
</dbReference>
<dbReference type="Pfam" id="PF22612">
    <property type="entry name" value="GH113"/>
    <property type="match status" value="1"/>
</dbReference>
<evidence type="ECO:0000313" key="2">
    <source>
        <dbReference type="Proteomes" id="UP000576209"/>
    </source>
</evidence>
<evidence type="ECO:0000313" key="1">
    <source>
        <dbReference type="EMBL" id="MBB4078133.1"/>
    </source>
</evidence>
<reference evidence="1 2" key="1">
    <citation type="submission" date="2020-08" db="EMBL/GenBank/DDBJ databases">
        <title>Genomic Encyclopedia of Type Strains, Phase IV (KMG-IV): sequencing the most valuable type-strain genomes for metagenomic binning, comparative biology and taxonomic classification.</title>
        <authorList>
            <person name="Goeker M."/>
        </authorList>
    </citation>
    <scope>NUCLEOTIDE SEQUENCE [LARGE SCALE GENOMIC DNA]</scope>
    <source>
        <strain evidence="1 2">DSM 105137</strain>
    </source>
</reference>
<dbReference type="InterPro" id="IPR017853">
    <property type="entry name" value="GH"/>
</dbReference>
<evidence type="ECO:0008006" key="3">
    <source>
        <dbReference type="Google" id="ProtNLM"/>
    </source>
</evidence>
<name>A0A840E2E9_9BACT</name>
<dbReference type="EMBL" id="JACIFF010000001">
    <property type="protein sequence ID" value="MBB4078133.1"/>
    <property type="molecule type" value="Genomic_DNA"/>
</dbReference>
<sequence>MRFIFQAMVLCGIAGAVSCHRAEIPASSETSPGRREVQRAAMRAESWQFVVCSESAGLVNYIDSLARRSSADVDVRVVGCADIDPSLPTIIFGDHLPDQLADLPQRAFGEPFTLNSDELMILNGYLNPLTVRDTMPSVVSLYLSVDTERIVRYLRELPSEWGGVFRGRWAYEILADNGSRRMGDYAGRSDWTLATDEEITLQASTKPVLDRDGVAFYAMDGPIMPERLTKIADTLLADPAVMSDVSRVYLYPSVERIGLWRGNMEAYQVSGRDLHLVPDHLDHRPRKRIPVEGFLRGMTVAHEGYRVYNGYGGSGIGPSLDSLQRMHVNSVAIVPYTFMRQAGEVGELPVPDGAGSENDPAVRFAIREARKRNCFVLLKPQIWVSGGWPGDVNFESEEKWDKFFRAYRDWIMHYGKMAEEEGVEALCIGTELVETTLGHPDAWRSIIADLRKVYSGKLTYAANWGREFEQLTFWADLDAIGLNSYYPLSTSDRPTDAELRAGAETWMHLADSVSVAFDRPLWLTEVGFRSVERAWLNPHAEAGERSASLRDQARCYDALLTASLNSERLRGMFIWKWPSYLGHDEGRRSTNTGFTPGGKPAGELLGNFYRGIDREKLTPGQ</sequence>
<proteinExistence type="predicted"/>
<dbReference type="AlphaFoldDB" id="A0A840E2E9"/>
<dbReference type="InterPro" id="IPR055151">
    <property type="entry name" value="GH113"/>
</dbReference>
<keyword evidence="2" id="KW-1185">Reference proteome</keyword>
<dbReference type="Gene3D" id="3.20.20.80">
    <property type="entry name" value="Glycosidases"/>
    <property type="match status" value="1"/>
</dbReference>